<sequence length="330" mass="36990">MIQETYSLWTKEEFAYPVVGEFIPNIVTYIHDDQQVRPAILVVPGGGYCAVSNSEGEVVAKEFYNKGYNTFVVTYTTNLLMNIPLKWQPLRDLSKAIMLVRKNAKRFHIHTDQIAVCGFSAGGHLTGSLAVHYGDNELKIKEDFNRISNRPDAVILSYPVITTGEKAHRDSFMALLGKDASDQELAYMSLEKHVTSTTPPVFLWHTATDEAVPVENSILFADACKEQGVPYEIHVFSEGQHGLSLANEEWASYSYGGDYTMQQLFETLQNLVDNGIELPEPFNMFGHIPKGLSIKEVFKNAVDKIQPAKPDKGIASWPELAHHWLGRVLN</sequence>
<protein>
    <recommendedName>
        <fullName evidence="2">BD-FAE-like domain-containing protein</fullName>
    </recommendedName>
</protein>
<dbReference type="InterPro" id="IPR050300">
    <property type="entry name" value="GDXG_lipolytic_enzyme"/>
</dbReference>
<dbReference type="InterPro" id="IPR049492">
    <property type="entry name" value="BD-FAE-like_dom"/>
</dbReference>
<feature type="domain" description="BD-FAE-like" evidence="2">
    <location>
        <begin position="34"/>
        <end position="222"/>
    </location>
</feature>
<gene>
    <name evidence="3" type="ORF">GCM10008013_41510</name>
</gene>
<comment type="caution">
    <text evidence="3">The sequence shown here is derived from an EMBL/GenBank/DDBJ whole genome shotgun (WGS) entry which is preliminary data.</text>
</comment>
<organism evidence="3 4">
    <name type="scientific">Paenibacillus segetis</name>
    <dbReference type="NCBI Taxonomy" id="1325360"/>
    <lineage>
        <taxon>Bacteria</taxon>
        <taxon>Bacillati</taxon>
        <taxon>Bacillota</taxon>
        <taxon>Bacilli</taxon>
        <taxon>Bacillales</taxon>
        <taxon>Paenibacillaceae</taxon>
        <taxon>Paenibacillus</taxon>
    </lineage>
</organism>
<dbReference type="Proteomes" id="UP000659344">
    <property type="component" value="Unassembled WGS sequence"/>
</dbReference>
<evidence type="ECO:0000313" key="4">
    <source>
        <dbReference type="Proteomes" id="UP000659344"/>
    </source>
</evidence>
<accession>A0ABQ1YRP7</accession>
<keyword evidence="4" id="KW-1185">Reference proteome</keyword>
<dbReference type="PANTHER" id="PTHR48081">
    <property type="entry name" value="AB HYDROLASE SUPERFAMILY PROTEIN C4A8.06C"/>
    <property type="match status" value="1"/>
</dbReference>
<reference evidence="4" key="1">
    <citation type="journal article" date="2019" name="Int. J. Syst. Evol. Microbiol.">
        <title>The Global Catalogue of Microorganisms (GCM) 10K type strain sequencing project: providing services to taxonomists for standard genome sequencing and annotation.</title>
        <authorList>
            <consortium name="The Broad Institute Genomics Platform"/>
            <consortium name="The Broad Institute Genome Sequencing Center for Infectious Disease"/>
            <person name="Wu L."/>
            <person name="Ma J."/>
        </authorList>
    </citation>
    <scope>NUCLEOTIDE SEQUENCE [LARGE SCALE GENOMIC DNA]</scope>
    <source>
        <strain evidence="4">CGMCC 1.12769</strain>
    </source>
</reference>
<dbReference type="Pfam" id="PF20434">
    <property type="entry name" value="BD-FAE"/>
    <property type="match status" value="1"/>
</dbReference>
<name>A0ABQ1YRP7_9BACL</name>
<evidence type="ECO:0000259" key="2">
    <source>
        <dbReference type="Pfam" id="PF20434"/>
    </source>
</evidence>
<keyword evidence="1" id="KW-0378">Hydrolase</keyword>
<evidence type="ECO:0000313" key="3">
    <source>
        <dbReference type="EMBL" id="GGH35283.1"/>
    </source>
</evidence>
<dbReference type="PANTHER" id="PTHR48081:SF6">
    <property type="entry name" value="PEPTIDASE S9 PROLYL OLIGOPEPTIDASE CATALYTIC DOMAIN-CONTAINING PROTEIN"/>
    <property type="match status" value="1"/>
</dbReference>
<dbReference type="SUPFAM" id="SSF53474">
    <property type="entry name" value="alpha/beta-Hydrolases"/>
    <property type="match status" value="1"/>
</dbReference>
<evidence type="ECO:0000256" key="1">
    <source>
        <dbReference type="ARBA" id="ARBA00022801"/>
    </source>
</evidence>
<dbReference type="Gene3D" id="3.40.50.1820">
    <property type="entry name" value="alpha/beta hydrolase"/>
    <property type="match status" value="1"/>
</dbReference>
<dbReference type="RefSeq" id="WP_188541776.1">
    <property type="nucleotide sequence ID" value="NZ_BMFT01000003.1"/>
</dbReference>
<proteinExistence type="predicted"/>
<dbReference type="InterPro" id="IPR029058">
    <property type="entry name" value="AB_hydrolase_fold"/>
</dbReference>
<dbReference type="EMBL" id="BMFT01000003">
    <property type="protein sequence ID" value="GGH35283.1"/>
    <property type="molecule type" value="Genomic_DNA"/>
</dbReference>